<proteinExistence type="predicted"/>
<organism evidence="1">
    <name type="scientific">Manihot esculenta</name>
    <name type="common">Cassava</name>
    <name type="synonym">Jatropha manihot</name>
    <dbReference type="NCBI Taxonomy" id="3983"/>
    <lineage>
        <taxon>Eukaryota</taxon>
        <taxon>Viridiplantae</taxon>
        <taxon>Streptophyta</taxon>
        <taxon>Embryophyta</taxon>
        <taxon>Tracheophyta</taxon>
        <taxon>Spermatophyta</taxon>
        <taxon>Magnoliopsida</taxon>
        <taxon>eudicotyledons</taxon>
        <taxon>Gunneridae</taxon>
        <taxon>Pentapetalae</taxon>
        <taxon>rosids</taxon>
        <taxon>fabids</taxon>
        <taxon>Malpighiales</taxon>
        <taxon>Euphorbiaceae</taxon>
        <taxon>Crotonoideae</taxon>
        <taxon>Manihoteae</taxon>
        <taxon>Manihot</taxon>
    </lineage>
</organism>
<sequence>MFNSNILLLKTIKLAKPTCSNNKLFKHFAKQSGYLF</sequence>
<accession>A0A2C9WA21</accession>
<dbReference type="EMBL" id="CM004388">
    <property type="protein sequence ID" value="OAY56419.1"/>
    <property type="molecule type" value="Genomic_DNA"/>
</dbReference>
<name>A0A2C9WA21_MANES</name>
<evidence type="ECO:0000313" key="1">
    <source>
        <dbReference type="EMBL" id="OAY56419.1"/>
    </source>
</evidence>
<gene>
    <name evidence="1" type="ORF">MANES_02G014800</name>
</gene>
<protein>
    <submittedName>
        <fullName evidence="1">Uncharacterized protein</fullName>
    </submittedName>
</protein>
<dbReference type="AlphaFoldDB" id="A0A2C9WA21"/>
<reference evidence="1" key="1">
    <citation type="submission" date="2016-02" db="EMBL/GenBank/DDBJ databases">
        <title>WGS assembly of Manihot esculenta.</title>
        <authorList>
            <person name="Bredeson J.V."/>
            <person name="Prochnik S.E."/>
            <person name="Lyons J.B."/>
            <person name="Schmutz J."/>
            <person name="Grimwood J."/>
            <person name="Vrebalov J."/>
            <person name="Bart R.S."/>
            <person name="Amuge T."/>
            <person name="Ferguson M.E."/>
            <person name="Green R."/>
            <person name="Putnam N."/>
            <person name="Stites J."/>
            <person name="Rounsley S."/>
            <person name="Rokhsar D.S."/>
        </authorList>
    </citation>
    <scope>NUCLEOTIDE SEQUENCE [LARGE SCALE GENOMIC DNA]</scope>
    <source>
        <tissue evidence="1">Leaf</tissue>
    </source>
</reference>